<dbReference type="AlphaFoldDB" id="A0A816AQV0"/>
<reference evidence="2" key="1">
    <citation type="submission" date="2021-02" db="EMBL/GenBank/DDBJ databases">
        <authorList>
            <person name="Nowell W R."/>
        </authorList>
    </citation>
    <scope>NUCLEOTIDE SEQUENCE</scope>
</reference>
<gene>
    <name evidence="1" type="ORF">EDS130_LOCUS24805</name>
    <name evidence="2" type="ORF">XAT740_LOCUS47426</name>
</gene>
<accession>A0A816AQV0</accession>
<dbReference type="EMBL" id="CAJNOJ010000142">
    <property type="protein sequence ID" value="CAF1190988.1"/>
    <property type="molecule type" value="Genomic_DNA"/>
</dbReference>
<dbReference type="Proteomes" id="UP000663852">
    <property type="component" value="Unassembled WGS sequence"/>
</dbReference>
<sequence length="300" mass="35364">MLILKYLKINHLQDNQINVNQSDKALKFCFDVISSYQYQALRTRFKQFQNEFWHQDRQWYSDYEIHYCSSTVYTLPYMHNDYTLRGIRNESEYDRSDRFDNVNKLSIWTEIIPRGPSLYFKKVTTLRLTNGLKIGGETDEYQLQTSDLLFFDMIVNVSNVKHLIIAEECYMSSSEVLLCLLEQLPCVSSLTICQDQLMSYLSDWQLCKCLNNKIKTLDTGLHSMWSNFYDRFSDVNLFSKTFSNVETLNDLLLIVSNCSKLSTMYIGNTNAEISSWIKKNASTLNVYINYLFFPEESDEY</sequence>
<comment type="caution">
    <text evidence="2">The sequence shown here is derived from an EMBL/GenBank/DDBJ whole genome shotgun (WGS) entry which is preliminary data.</text>
</comment>
<evidence type="ECO:0000313" key="2">
    <source>
        <dbReference type="EMBL" id="CAF1598707.1"/>
    </source>
</evidence>
<organism evidence="2 3">
    <name type="scientific">Adineta ricciae</name>
    <name type="common">Rotifer</name>
    <dbReference type="NCBI Taxonomy" id="249248"/>
    <lineage>
        <taxon>Eukaryota</taxon>
        <taxon>Metazoa</taxon>
        <taxon>Spiralia</taxon>
        <taxon>Gnathifera</taxon>
        <taxon>Rotifera</taxon>
        <taxon>Eurotatoria</taxon>
        <taxon>Bdelloidea</taxon>
        <taxon>Adinetida</taxon>
        <taxon>Adinetidae</taxon>
        <taxon>Adineta</taxon>
    </lineage>
</organism>
<dbReference type="OrthoDB" id="10188432at2759"/>
<name>A0A816AQV0_ADIRI</name>
<dbReference type="Proteomes" id="UP000663828">
    <property type="component" value="Unassembled WGS sequence"/>
</dbReference>
<evidence type="ECO:0000313" key="1">
    <source>
        <dbReference type="EMBL" id="CAF1190988.1"/>
    </source>
</evidence>
<evidence type="ECO:0000313" key="3">
    <source>
        <dbReference type="Proteomes" id="UP000663828"/>
    </source>
</evidence>
<proteinExistence type="predicted"/>
<keyword evidence="3" id="KW-1185">Reference proteome</keyword>
<dbReference type="EMBL" id="CAJNOR010006574">
    <property type="protein sequence ID" value="CAF1598707.1"/>
    <property type="molecule type" value="Genomic_DNA"/>
</dbReference>
<protein>
    <submittedName>
        <fullName evidence="2">Uncharacterized protein</fullName>
    </submittedName>
</protein>